<evidence type="ECO:0000313" key="2">
    <source>
        <dbReference type="Proteomes" id="UP001187192"/>
    </source>
</evidence>
<evidence type="ECO:0000313" key="1">
    <source>
        <dbReference type="EMBL" id="GMN23163.1"/>
    </source>
</evidence>
<proteinExistence type="predicted"/>
<keyword evidence="2" id="KW-1185">Reference proteome</keyword>
<name>A0AA87YU58_FICCA</name>
<accession>A0AA87YU58</accession>
<organism evidence="1 2">
    <name type="scientific">Ficus carica</name>
    <name type="common">Common fig</name>
    <dbReference type="NCBI Taxonomy" id="3494"/>
    <lineage>
        <taxon>Eukaryota</taxon>
        <taxon>Viridiplantae</taxon>
        <taxon>Streptophyta</taxon>
        <taxon>Embryophyta</taxon>
        <taxon>Tracheophyta</taxon>
        <taxon>Spermatophyta</taxon>
        <taxon>Magnoliopsida</taxon>
        <taxon>eudicotyledons</taxon>
        <taxon>Gunneridae</taxon>
        <taxon>Pentapetalae</taxon>
        <taxon>rosids</taxon>
        <taxon>fabids</taxon>
        <taxon>Rosales</taxon>
        <taxon>Moraceae</taxon>
        <taxon>Ficeae</taxon>
        <taxon>Ficus</taxon>
    </lineage>
</organism>
<protein>
    <submittedName>
        <fullName evidence="1">Uncharacterized protein</fullName>
    </submittedName>
</protein>
<sequence>MIYLSRSTVAISTRLRASVTTSSESRYLHEICRDLLLNCDLLGEIRHDLEFEDHDADEISVHTAILIPASVPSLFLY</sequence>
<reference evidence="1" key="1">
    <citation type="submission" date="2023-07" db="EMBL/GenBank/DDBJ databases">
        <title>draft genome sequence of fig (Ficus carica).</title>
        <authorList>
            <person name="Takahashi T."/>
            <person name="Nishimura K."/>
        </authorList>
    </citation>
    <scope>NUCLEOTIDE SEQUENCE</scope>
</reference>
<dbReference type="Proteomes" id="UP001187192">
    <property type="component" value="Unassembled WGS sequence"/>
</dbReference>
<dbReference type="AlphaFoldDB" id="A0AA87YU58"/>
<dbReference type="EMBL" id="BTGU01000001">
    <property type="protein sequence ID" value="GMN23163.1"/>
    <property type="molecule type" value="Genomic_DNA"/>
</dbReference>
<comment type="caution">
    <text evidence="1">The sequence shown here is derived from an EMBL/GenBank/DDBJ whole genome shotgun (WGS) entry which is preliminary data.</text>
</comment>
<gene>
    <name evidence="1" type="ORF">TIFTF001_000019</name>
</gene>